<dbReference type="Pfam" id="PF05176">
    <property type="entry name" value="ATP-synt_10"/>
    <property type="match status" value="1"/>
</dbReference>
<dbReference type="Proteomes" id="UP001165120">
    <property type="component" value="Unassembled WGS sequence"/>
</dbReference>
<sequence>MSTQHVKVIIPRRFNSSSSSFFGNLGDSLKKVVPKPHQYFQVTKPLGFNRPPVLFKDIPRKKFFTAENLNFPKRLWNFYFDGITRRTKVAAIQKDLAYGGMYDFHVYMKTKGKLFLSPPSYFKKEKALYFPNFKVKSLTGKNVEVMKALHKSEITILRIYSTESGAEATKNYFNIPNSEDTYLSDSGIDILKQSFPHTQIVQMVLSENWSKFFVHKFVSPPKIKAQLPESQYENYLIALREKVLTRDEREKLLMTNVYAGYMFLIDSSYKIRWVGSGLPDQKEVDGLWKAVKGLEKELTLKSPIKVPLQEKVKIHTEN</sequence>
<dbReference type="PANTHER" id="PTHR28106:SF1">
    <property type="entry name" value="MITOCHONDRIAL ATPASE COMPLEX SUBUNIT ATP10"/>
    <property type="match status" value="1"/>
</dbReference>
<dbReference type="EMBL" id="BSXN01000665">
    <property type="protein sequence ID" value="GME69397.1"/>
    <property type="molecule type" value="Genomic_DNA"/>
</dbReference>
<evidence type="ECO:0000313" key="1">
    <source>
        <dbReference type="EMBL" id="GME69397.1"/>
    </source>
</evidence>
<evidence type="ECO:0000313" key="2">
    <source>
        <dbReference type="Proteomes" id="UP001165120"/>
    </source>
</evidence>
<keyword evidence="2" id="KW-1185">Reference proteome</keyword>
<protein>
    <submittedName>
        <fullName evidence="1">Unnamed protein product</fullName>
    </submittedName>
</protein>
<proteinExistence type="predicted"/>
<comment type="caution">
    <text evidence="1">The sequence shown here is derived from an EMBL/GenBank/DDBJ whole genome shotgun (WGS) entry which is preliminary data.</text>
</comment>
<dbReference type="AlphaFoldDB" id="A0A9W6SZG2"/>
<accession>A0A9W6SZG2</accession>
<dbReference type="PANTHER" id="PTHR28106">
    <property type="entry name" value="MITOCHONDRIAL ATPASE COMPLEX SUBUNIT ATP10"/>
    <property type="match status" value="1"/>
</dbReference>
<name>A0A9W6SZG2_CANBO</name>
<gene>
    <name evidence="1" type="ORF">Cboi02_000228400</name>
</gene>
<dbReference type="InterPro" id="IPR007849">
    <property type="entry name" value="ATP10"/>
</dbReference>
<reference evidence="1" key="1">
    <citation type="submission" date="2023-04" db="EMBL/GenBank/DDBJ databases">
        <title>Candida boidinii NBRC 10035.</title>
        <authorList>
            <person name="Ichikawa N."/>
            <person name="Sato H."/>
            <person name="Tonouchi N."/>
        </authorList>
    </citation>
    <scope>NUCLEOTIDE SEQUENCE</scope>
    <source>
        <strain evidence="1">NBRC 10035</strain>
    </source>
</reference>
<organism evidence="1 2">
    <name type="scientific">Candida boidinii</name>
    <name type="common">Yeast</name>
    <dbReference type="NCBI Taxonomy" id="5477"/>
    <lineage>
        <taxon>Eukaryota</taxon>
        <taxon>Fungi</taxon>
        <taxon>Dikarya</taxon>
        <taxon>Ascomycota</taxon>
        <taxon>Saccharomycotina</taxon>
        <taxon>Pichiomycetes</taxon>
        <taxon>Pichiales</taxon>
        <taxon>Pichiaceae</taxon>
        <taxon>Ogataea</taxon>
        <taxon>Ogataea/Candida clade</taxon>
    </lineage>
</organism>
<dbReference type="GO" id="GO:0033615">
    <property type="term" value="P:mitochondrial proton-transporting ATP synthase complex assembly"/>
    <property type="evidence" value="ECO:0007669"/>
    <property type="project" value="TreeGrafter"/>
</dbReference>
<dbReference type="GO" id="GO:0005743">
    <property type="term" value="C:mitochondrial inner membrane"/>
    <property type="evidence" value="ECO:0007669"/>
    <property type="project" value="TreeGrafter"/>
</dbReference>